<dbReference type="Proteomes" id="UP000078240">
    <property type="component" value="Unassembled WGS sequence"/>
</dbReference>
<dbReference type="EMBL" id="LSBI01000002">
    <property type="protein sequence ID" value="OAQ93591.1"/>
    <property type="molecule type" value="Genomic_DNA"/>
</dbReference>
<accession>A0A179HVK3</accession>
<comment type="caution">
    <text evidence="3">The sequence shown here is derived from an EMBL/GenBank/DDBJ whole genome shotgun (WGS) entry which is preliminary data.</text>
</comment>
<organism evidence="3 4">
    <name type="scientific">Purpureocillium lilacinum</name>
    <name type="common">Paecilomyces lilacinus</name>
    <dbReference type="NCBI Taxonomy" id="33203"/>
    <lineage>
        <taxon>Eukaryota</taxon>
        <taxon>Fungi</taxon>
        <taxon>Dikarya</taxon>
        <taxon>Ascomycota</taxon>
        <taxon>Pezizomycotina</taxon>
        <taxon>Sordariomycetes</taxon>
        <taxon>Hypocreomycetidae</taxon>
        <taxon>Hypocreales</taxon>
        <taxon>Ophiocordycipitaceae</taxon>
        <taxon>Purpureocillium</taxon>
    </lineage>
</organism>
<dbReference type="Proteomes" id="UP000078340">
    <property type="component" value="Unassembled WGS sequence"/>
</dbReference>
<evidence type="ECO:0000313" key="3">
    <source>
        <dbReference type="EMBL" id="OAQ93591.1"/>
    </source>
</evidence>
<protein>
    <submittedName>
        <fullName evidence="3">Uncharacterized protein</fullName>
    </submittedName>
</protein>
<feature type="region of interest" description="Disordered" evidence="1">
    <location>
        <begin position="1"/>
        <end position="23"/>
    </location>
</feature>
<proteinExistence type="predicted"/>
<dbReference type="EMBL" id="LSBH01000005">
    <property type="protein sequence ID" value="OAQ78665.1"/>
    <property type="molecule type" value="Genomic_DNA"/>
</dbReference>
<name>A0A179HVK3_PURLI</name>
<evidence type="ECO:0000256" key="1">
    <source>
        <dbReference type="SAM" id="MobiDB-lite"/>
    </source>
</evidence>
<gene>
    <name evidence="2" type="ORF">VFPBJ_06786</name>
    <name evidence="3" type="ORF">VFPFJ_02753</name>
</gene>
<evidence type="ECO:0000313" key="4">
    <source>
        <dbReference type="Proteomes" id="UP000078340"/>
    </source>
</evidence>
<evidence type="ECO:0000313" key="2">
    <source>
        <dbReference type="EMBL" id="OAQ78665.1"/>
    </source>
</evidence>
<dbReference type="AlphaFoldDB" id="A0A179HVK3"/>
<reference evidence="3 4" key="1">
    <citation type="submission" date="2016-02" db="EMBL/GenBank/DDBJ databases">
        <title>Biosynthesis of antibiotic leucinostatins and their inhibition on Phytophthora in bio-control Purpureocillium lilacinum.</title>
        <authorList>
            <person name="Wang G."/>
            <person name="Liu Z."/>
            <person name="Lin R."/>
            <person name="Li E."/>
            <person name="Mao Z."/>
            <person name="Ling J."/>
            <person name="Yin W."/>
            <person name="Xie B."/>
        </authorList>
    </citation>
    <scope>NUCLEOTIDE SEQUENCE [LARGE SCALE GENOMIC DNA]</scope>
    <source>
        <strain evidence="2">PLBJ-1</strain>
        <strain evidence="3">PLFJ-1</strain>
    </source>
</reference>
<sequence length="95" mass="10707">MPRVVVRGEGQLPFRGGSGAGTVPSRGLIAYRILYLPALWTRAETGSAGCLINRGEKRPLLRHCPAQGPWRWHRRMWPHWSPGHHVLPRKAPSSR</sequence>